<evidence type="ECO:0000256" key="2">
    <source>
        <dbReference type="ARBA" id="ARBA00022771"/>
    </source>
</evidence>
<keyword evidence="2 5" id="KW-0863">Zinc-finger</keyword>
<dbReference type="PANTHER" id="PTHR46600:SF11">
    <property type="entry name" value="THAP DOMAIN-CONTAINING PROTEIN 10"/>
    <property type="match status" value="1"/>
</dbReference>
<name>A0A151IQS6_9HYME</name>
<dbReference type="PROSITE" id="PS50950">
    <property type="entry name" value="ZF_THAP"/>
    <property type="match status" value="1"/>
</dbReference>
<dbReference type="Pfam" id="PF05485">
    <property type="entry name" value="THAP"/>
    <property type="match status" value="1"/>
</dbReference>
<sequence>MPGCCAKNYKNRSEHGFRMFLFPRDEKRRHLWAEKCGKNPTQNSRLCEYHFDDLQFENRQEDGWRKLKPNAIPTIFESNEINSDILNDQSLIGNNSKIIQLFFCIIVNIIYKQICILLYLSVQQDNNLGFDPLKGLEPTRITRKL</sequence>
<dbReference type="Proteomes" id="UP000078542">
    <property type="component" value="Unassembled WGS sequence"/>
</dbReference>
<keyword evidence="6" id="KW-0472">Membrane</keyword>
<dbReference type="PANTHER" id="PTHR46600">
    <property type="entry name" value="THAP DOMAIN-CONTAINING"/>
    <property type="match status" value="1"/>
</dbReference>
<keyword evidence="6" id="KW-1133">Transmembrane helix</keyword>
<evidence type="ECO:0000256" key="6">
    <source>
        <dbReference type="SAM" id="Phobius"/>
    </source>
</evidence>
<dbReference type="GO" id="GO:0008270">
    <property type="term" value="F:zinc ion binding"/>
    <property type="evidence" value="ECO:0007669"/>
    <property type="project" value="UniProtKB-KW"/>
</dbReference>
<evidence type="ECO:0000256" key="4">
    <source>
        <dbReference type="ARBA" id="ARBA00023125"/>
    </source>
</evidence>
<evidence type="ECO:0000259" key="7">
    <source>
        <dbReference type="PROSITE" id="PS50950"/>
    </source>
</evidence>
<dbReference type="Gene3D" id="6.20.210.20">
    <property type="entry name" value="THAP domain"/>
    <property type="match status" value="1"/>
</dbReference>
<evidence type="ECO:0000256" key="3">
    <source>
        <dbReference type="ARBA" id="ARBA00022833"/>
    </source>
</evidence>
<gene>
    <name evidence="8" type="ORF">ALC62_00542</name>
</gene>
<organism evidence="8 9">
    <name type="scientific">Cyphomyrmex costatus</name>
    <dbReference type="NCBI Taxonomy" id="456900"/>
    <lineage>
        <taxon>Eukaryota</taxon>
        <taxon>Metazoa</taxon>
        <taxon>Ecdysozoa</taxon>
        <taxon>Arthropoda</taxon>
        <taxon>Hexapoda</taxon>
        <taxon>Insecta</taxon>
        <taxon>Pterygota</taxon>
        <taxon>Neoptera</taxon>
        <taxon>Endopterygota</taxon>
        <taxon>Hymenoptera</taxon>
        <taxon>Apocrita</taxon>
        <taxon>Aculeata</taxon>
        <taxon>Formicoidea</taxon>
        <taxon>Formicidae</taxon>
        <taxon>Myrmicinae</taxon>
        <taxon>Cyphomyrmex</taxon>
    </lineage>
</organism>
<evidence type="ECO:0000256" key="1">
    <source>
        <dbReference type="ARBA" id="ARBA00022723"/>
    </source>
</evidence>
<dbReference type="SUPFAM" id="SSF57716">
    <property type="entry name" value="Glucocorticoid receptor-like (DNA-binding domain)"/>
    <property type="match status" value="1"/>
</dbReference>
<dbReference type="SMART" id="SM00980">
    <property type="entry name" value="THAP"/>
    <property type="match status" value="1"/>
</dbReference>
<accession>A0A151IQS6</accession>
<keyword evidence="3" id="KW-0862">Zinc</keyword>
<keyword evidence="1" id="KW-0479">Metal-binding</keyword>
<evidence type="ECO:0000313" key="9">
    <source>
        <dbReference type="Proteomes" id="UP000078542"/>
    </source>
</evidence>
<protein>
    <recommendedName>
        <fullName evidence="7">THAP-type domain-containing protein</fullName>
    </recommendedName>
</protein>
<keyword evidence="6" id="KW-0812">Transmembrane</keyword>
<keyword evidence="9" id="KW-1185">Reference proteome</keyword>
<keyword evidence="4 5" id="KW-0238">DNA-binding</keyword>
<evidence type="ECO:0000313" key="8">
    <source>
        <dbReference type="EMBL" id="KYN08476.1"/>
    </source>
</evidence>
<proteinExistence type="predicted"/>
<reference evidence="8 9" key="1">
    <citation type="submission" date="2016-03" db="EMBL/GenBank/DDBJ databases">
        <title>Cyphomyrmex costatus WGS genome.</title>
        <authorList>
            <person name="Nygaard S."/>
            <person name="Hu H."/>
            <person name="Boomsma J."/>
            <person name="Zhang G."/>
        </authorList>
    </citation>
    <scope>NUCLEOTIDE SEQUENCE [LARGE SCALE GENOMIC DNA]</scope>
    <source>
        <strain evidence="8">MS0001</strain>
        <tissue evidence="8">Whole body</tissue>
    </source>
</reference>
<feature type="domain" description="THAP-type" evidence="7">
    <location>
        <begin position="1"/>
        <end position="76"/>
    </location>
</feature>
<dbReference type="EMBL" id="KQ976766">
    <property type="protein sequence ID" value="KYN08476.1"/>
    <property type="molecule type" value="Genomic_DNA"/>
</dbReference>
<feature type="transmembrane region" description="Helical" evidence="6">
    <location>
        <begin position="101"/>
        <end position="122"/>
    </location>
</feature>
<dbReference type="InterPro" id="IPR006612">
    <property type="entry name" value="THAP_Znf"/>
</dbReference>
<dbReference type="GO" id="GO:0043565">
    <property type="term" value="F:sequence-specific DNA binding"/>
    <property type="evidence" value="ECO:0007669"/>
    <property type="project" value="InterPro"/>
</dbReference>
<evidence type="ECO:0000256" key="5">
    <source>
        <dbReference type="PROSITE-ProRule" id="PRU00309"/>
    </source>
</evidence>
<dbReference type="AlphaFoldDB" id="A0A151IQS6"/>
<dbReference type="SMART" id="SM00692">
    <property type="entry name" value="DM3"/>
    <property type="match status" value="1"/>
</dbReference>
<dbReference type="InterPro" id="IPR038441">
    <property type="entry name" value="THAP_Znf_sf"/>
</dbReference>
<dbReference type="InterPro" id="IPR026516">
    <property type="entry name" value="THAP1/10"/>
</dbReference>